<sequence>MTEKKVVYSLCCMCTGRCPIMVEVEGGVIKHIWGNPHVFGAKSLCPRGAAGVAFEYDNERPQYPMIRDGERGSGKWRRVSWDEALDFIADKLKTIIENYGAKAIALSDRGGPHTELQKLFLRSIGSPNYFTHHATCSNSVHNAHMSVAGHARNTVGYDYKNCKYMVVFGRNLLESLITGEARNVIEMINSGGKMVYIDVRWNYTASKAYKFFIINPGTDYALALALINVILNQHLYDADFVNKYVVGLDYLRSFIQPYTPEWAEKETGIPAEEIRKIAYEAADAKPSVIFHPGWMTAWNSQDFHFRRAIYILNALMGSYEAKGGIVISKGAGDAGVKIKQPTSIAPKVTEERCDGAGIKYPWIRAQWGMLQVLPEVIETGEPYPVKAYIAMRHDPLASMPDPEVWIKAFDKLDLVVAIDVNWSWTAWYADVILPEATYLERTDNILVRKGLKPQLALRQKVIEPRFDAKSRFQIFKALAERLGKGEYFPWKDEIEMVNWQLEGTGFTFEDFSKKGIIDLTKDPIWYDRNNLKFNTPSGKIEAYSEFLEKAGVPSLAPYERPESPPEGMLRLVSGKVALHTQGRTTSNNPYLNEIYPENHLYIHPEASKKFGVKDGDLVEVSSNGVSEKIRVRVSPYVHPEVAFMLHGFGDPVPVRTRSFGRGASDVRLMKEKLKVTVGGNCPLFETFVKINKI</sequence>
<dbReference type="GO" id="GO:0046872">
    <property type="term" value="F:metal ion binding"/>
    <property type="evidence" value="ECO:0007669"/>
    <property type="project" value="UniProtKB-KW"/>
</dbReference>
<evidence type="ECO:0000256" key="2">
    <source>
        <dbReference type="ARBA" id="ARBA00010312"/>
    </source>
</evidence>
<keyword evidence="5" id="KW-0479">Metal-binding</keyword>
<evidence type="ECO:0000256" key="1">
    <source>
        <dbReference type="ARBA" id="ARBA00001942"/>
    </source>
</evidence>
<name>A0A0U4W2K3_9BACT</name>
<dbReference type="SMART" id="SM00926">
    <property type="entry name" value="Molybdop_Fe4S4"/>
    <property type="match status" value="1"/>
</dbReference>
<dbReference type="PANTHER" id="PTHR43742">
    <property type="entry name" value="TRIMETHYLAMINE-N-OXIDE REDUCTASE"/>
    <property type="match status" value="1"/>
</dbReference>
<keyword evidence="7" id="KW-0560">Oxidoreductase</keyword>
<feature type="domain" description="4Fe-4S Mo/W bis-MGD-type" evidence="10">
    <location>
        <begin position="4"/>
        <end position="59"/>
    </location>
</feature>
<comment type="cofactor">
    <cofactor evidence="1">
        <name>Mo-bis(molybdopterin guanine dinucleotide)</name>
        <dbReference type="ChEBI" id="CHEBI:60539"/>
    </cofactor>
</comment>
<organism evidence="11 12">
    <name type="scientific">Caldimicrobium thiodismutans</name>
    <dbReference type="NCBI Taxonomy" id="1653476"/>
    <lineage>
        <taxon>Bacteria</taxon>
        <taxon>Pseudomonadati</taxon>
        <taxon>Thermodesulfobacteriota</taxon>
        <taxon>Thermodesulfobacteria</taxon>
        <taxon>Thermodesulfobacteriales</taxon>
        <taxon>Thermodesulfobacteriaceae</taxon>
        <taxon>Caldimicrobium</taxon>
    </lineage>
</organism>
<keyword evidence="8" id="KW-0408">Iron</keyword>
<dbReference type="Pfam" id="PF01568">
    <property type="entry name" value="Molydop_binding"/>
    <property type="match status" value="1"/>
</dbReference>
<dbReference type="GO" id="GO:0051539">
    <property type="term" value="F:4 iron, 4 sulfur cluster binding"/>
    <property type="evidence" value="ECO:0007669"/>
    <property type="project" value="UniProtKB-KW"/>
</dbReference>
<evidence type="ECO:0000313" key="11">
    <source>
        <dbReference type="EMBL" id="BAU23306.1"/>
    </source>
</evidence>
<dbReference type="RefSeq" id="WP_068513992.1">
    <property type="nucleotide sequence ID" value="NZ_AP014945.1"/>
</dbReference>
<keyword evidence="9" id="KW-0411">Iron-sulfur</keyword>
<protein>
    <submittedName>
        <fullName evidence="11">Thiosulfate reductase</fullName>
    </submittedName>
</protein>
<dbReference type="InterPro" id="IPR009010">
    <property type="entry name" value="Asp_de-COase-like_dom_sf"/>
</dbReference>
<evidence type="ECO:0000256" key="9">
    <source>
        <dbReference type="ARBA" id="ARBA00023014"/>
    </source>
</evidence>
<dbReference type="InterPro" id="IPR006656">
    <property type="entry name" value="Mopterin_OxRdtase"/>
</dbReference>
<evidence type="ECO:0000256" key="4">
    <source>
        <dbReference type="ARBA" id="ARBA00022505"/>
    </source>
</evidence>
<dbReference type="STRING" id="1653476.THC_0921"/>
<reference evidence="11 12" key="1">
    <citation type="journal article" date="2016" name="Int. J. Syst. Evol. Microbiol.">
        <title>Caldimicrobium thiodismutans sp. nov., a sulfur-disproportionating bacterium isolated from a hot spring, and emended description of the genus Caldimicrobium.</title>
        <authorList>
            <person name="Kojima H."/>
            <person name="Umezawa K."/>
            <person name="Fukui M."/>
        </authorList>
    </citation>
    <scope>NUCLEOTIDE SEQUENCE [LARGE SCALE GENOMIC DNA]</scope>
    <source>
        <strain evidence="11 12">TF1</strain>
    </source>
</reference>
<evidence type="ECO:0000313" key="12">
    <source>
        <dbReference type="Proteomes" id="UP000068196"/>
    </source>
</evidence>
<evidence type="ECO:0000256" key="7">
    <source>
        <dbReference type="ARBA" id="ARBA00023002"/>
    </source>
</evidence>
<dbReference type="PROSITE" id="PS00490">
    <property type="entry name" value="MOLYBDOPTERIN_PROK_2"/>
    <property type="match status" value="1"/>
</dbReference>
<dbReference type="Gene3D" id="2.40.40.20">
    <property type="match status" value="1"/>
</dbReference>
<evidence type="ECO:0000256" key="5">
    <source>
        <dbReference type="ARBA" id="ARBA00022723"/>
    </source>
</evidence>
<dbReference type="Gene3D" id="3.40.50.740">
    <property type="match status" value="1"/>
</dbReference>
<dbReference type="Gene3D" id="2.20.25.90">
    <property type="entry name" value="ADC-like domains"/>
    <property type="match status" value="1"/>
</dbReference>
<accession>A0A0U4W2K3</accession>
<dbReference type="KEGG" id="cthi:THC_0921"/>
<dbReference type="SUPFAM" id="SSF53706">
    <property type="entry name" value="Formate dehydrogenase/DMSO reductase, domains 1-3"/>
    <property type="match status" value="1"/>
</dbReference>
<dbReference type="Pfam" id="PF04879">
    <property type="entry name" value="Molybdop_Fe4S4"/>
    <property type="match status" value="1"/>
</dbReference>
<dbReference type="Proteomes" id="UP000068196">
    <property type="component" value="Chromosome"/>
</dbReference>
<reference evidence="12" key="2">
    <citation type="journal article" date="2016" name="Int. J. Syst. Evol. Microbiol.">
        <title>Caldimicrobium thiodismutans sp. nov., a sulfur-disproportionating bacterium isolated from a hot spring.</title>
        <authorList>
            <person name="Kojima H."/>
            <person name="Umezawa K."/>
            <person name="Fukui M."/>
        </authorList>
    </citation>
    <scope>NUCLEOTIDE SEQUENCE [LARGE SCALE GENOMIC DNA]</scope>
    <source>
        <strain evidence="12">TF1</strain>
    </source>
</reference>
<evidence type="ECO:0000256" key="8">
    <source>
        <dbReference type="ARBA" id="ARBA00023004"/>
    </source>
</evidence>
<evidence type="ECO:0000256" key="3">
    <source>
        <dbReference type="ARBA" id="ARBA00022485"/>
    </source>
</evidence>
<proteinExistence type="inferred from homology"/>
<evidence type="ECO:0000256" key="6">
    <source>
        <dbReference type="ARBA" id="ARBA00022729"/>
    </source>
</evidence>
<keyword evidence="6" id="KW-0732">Signal</keyword>
<dbReference type="InterPro" id="IPR006657">
    <property type="entry name" value="MoPterin_dinucl-bd_dom"/>
</dbReference>
<gene>
    <name evidence="11" type="ORF">THC_0921</name>
</gene>
<dbReference type="AlphaFoldDB" id="A0A0U4W2K3"/>
<dbReference type="OrthoDB" id="9792592at2"/>
<keyword evidence="3" id="KW-0004">4Fe-4S</keyword>
<dbReference type="EMBL" id="AP014945">
    <property type="protein sequence ID" value="BAU23306.1"/>
    <property type="molecule type" value="Genomic_DNA"/>
</dbReference>
<dbReference type="PROSITE" id="PS51669">
    <property type="entry name" value="4FE4S_MOW_BIS_MGD"/>
    <property type="match status" value="1"/>
</dbReference>
<comment type="similarity">
    <text evidence="2">Belongs to the prokaryotic molybdopterin-containing oxidoreductase family.</text>
</comment>
<dbReference type="SUPFAM" id="SSF50692">
    <property type="entry name" value="ADC-like"/>
    <property type="match status" value="1"/>
</dbReference>
<dbReference type="PANTHER" id="PTHR43742:SF9">
    <property type="entry name" value="TETRATHIONATE REDUCTASE SUBUNIT A"/>
    <property type="match status" value="1"/>
</dbReference>
<dbReference type="InterPro" id="IPR006655">
    <property type="entry name" value="Mopterin_OxRdtase_prok_CS"/>
</dbReference>
<dbReference type="InterPro" id="IPR006963">
    <property type="entry name" value="Mopterin_OxRdtase_4Fe-4S_dom"/>
</dbReference>
<dbReference type="Pfam" id="PF00384">
    <property type="entry name" value="Molybdopterin"/>
    <property type="match status" value="1"/>
</dbReference>
<evidence type="ECO:0000259" key="10">
    <source>
        <dbReference type="PROSITE" id="PS51669"/>
    </source>
</evidence>
<keyword evidence="12" id="KW-1185">Reference proteome</keyword>
<keyword evidence="4" id="KW-0500">Molybdenum</keyword>
<dbReference type="InterPro" id="IPR050612">
    <property type="entry name" value="Prok_Mopterin_Oxidored"/>
</dbReference>
<dbReference type="Gene3D" id="3.40.228.10">
    <property type="entry name" value="Dimethylsulfoxide Reductase, domain 2"/>
    <property type="match status" value="1"/>
</dbReference>
<dbReference type="GO" id="GO:0043546">
    <property type="term" value="F:molybdopterin cofactor binding"/>
    <property type="evidence" value="ECO:0007669"/>
    <property type="project" value="InterPro"/>
</dbReference>
<dbReference type="GO" id="GO:0016491">
    <property type="term" value="F:oxidoreductase activity"/>
    <property type="evidence" value="ECO:0007669"/>
    <property type="project" value="UniProtKB-KW"/>
</dbReference>